<feature type="transmembrane region" description="Helical" evidence="1">
    <location>
        <begin position="222"/>
        <end position="241"/>
    </location>
</feature>
<feature type="transmembrane region" description="Helical" evidence="1">
    <location>
        <begin position="84"/>
        <end position="105"/>
    </location>
</feature>
<evidence type="ECO:0000259" key="2">
    <source>
        <dbReference type="Pfam" id="PF01757"/>
    </source>
</evidence>
<sequence length="362" mass="39493">MQPVTRPLDEPRTGPRIDWIDAAKGLGIVLIVIGHIYSVAEPSPLYVFIYAFHVPLFFFIAGLTYRFDPPALPAFFRKKFRTLLVPYLCYAALGYLFYLAGYWAAARSGLKLEQFNHGLLTPFLGIFYGSLGDGHLVNTPVWFVIALFCTLMIGHLLRRLTSSFALRMFIALLLTACAHAVAPHMKLPFSLGPALVGLVFFETGVAFQGLARSGWPSAGWRWGGLVVCLCISLFSQINGFVTMADTRLGHPALFFLFAFSGLFMVLAIVQLLGSKGRFLAWIGRYSLSIMLIHMLIIKSVKVVLAGVLSMPIREIEASVGLGLVVLAVTAAVLIPVVAVMENWLAPSLGKTGAVRLTAGGRA</sequence>
<keyword evidence="3" id="KW-0808">Transferase</keyword>
<dbReference type="PANTHER" id="PTHR37312:SF1">
    <property type="entry name" value="MEMBRANE-BOUND ACYLTRANSFERASE YKRP-RELATED"/>
    <property type="match status" value="1"/>
</dbReference>
<dbReference type="Proteomes" id="UP000545507">
    <property type="component" value="Unassembled WGS sequence"/>
</dbReference>
<evidence type="ECO:0000313" key="4">
    <source>
        <dbReference type="Proteomes" id="UP000545507"/>
    </source>
</evidence>
<keyword evidence="3" id="KW-0012">Acyltransferase</keyword>
<keyword evidence="1" id="KW-1133">Transmembrane helix</keyword>
<keyword evidence="1" id="KW-0472">Membrane</keyword>
<feature type="transmembrane region" description="Helical" evidence="1">
    <location>
        <begin position="21"/>
        <end position="39"/>
    </location>
</feature>
<dbReference type="InterPro" id="IPR052734">
    <property type="entry name" value="Nod_factor_acetyltransferase"/>
</dbReference>
<dbReference type="Pfam" id="PF01757">
    <property type="entry name" value="Acyl_transf_3"/>
    <property type="match status" value="1"/>
</dbReference>
<name>A0A7Y8H034_9BURK</name>
<dbReference type="EMBL" id="VYGV01000025">
    <property type="protein sequence ID" value="NWF48022.1"/>
    <property type="molecule type" value="Genomic_DNA"/>
</dbReference>
<keyword evidence="1" id="KW-0812">Transmembrane</keyword>
<proteinExistence type="predicted"/>
<feature type="domain" description="Acyltransferase 3" evidence="2">
    <location>
        <begin position="17"/>
        <end position="334"/>
    </location>
</feature>
<feature type="transmembrane region" description="Helical" evidence="1">
    <location>
        <begin position="45"/>
        <end position="63"/>
    </location>
</feature>
<dbReference type="RefSeq" id="WP_177138236.1">
    <property type="nucleotide sequence ID" value="NZ_VYGV01000025.1"/>
</dbReference>
<feature type="transmembrane region" description="Helical" evidence="1">
    <location>
        <begin position="285"/>
        <end position="307"/>
    </location>
</feature>
<keyword evidence="4" id="KW-1185">Reference proteome</keyword>
<organism evidence="3 4">
    <name type="scientific">Hydrogenophaga aromaticivorans</name>
    <dbReference type="NCBI Taxonomy" id="2610898"/>
    <lineage>
        <taxon>Bacteria</taxon>
        <taxon>Pseudomonadati</taxon>
        <taxon>Pseudomonadota</taxon>
        <taxon>Betaproteobacteria</taxon>
        <taxon>Burkholderiales</taxon>
        <taxon>Comamonadaceae</taxon>
        <taxon>Hydrogenophaga</taxon>
    </lineage>
</organism>
<feature type="transmembrane region" description="Helical" evidence="1">
    <location>
        <begin position="253"/>
        <end position="273"/>
    </location>
</feature>
<accession>A0A7Y8H034</accession>
<dbReference type="AlphaFoldDB" id="A0A7Y8H034"/>
<dbReference type="InterPro" id="IPR002656">
    <property type="entry name" value="Acyl_transf_3_dom"/>
</dbReference>
<evidence type="ECO:0000256" key="1">
    <source>
        <dbReference type="SAM" id="Phobius"/>
    </source>
</evidence>
<comment type="caution">
    <text evidence="3">The sequence shown here is derived from an EMBL/GenBank/DDBJ whole genome shotgun (WGS) entry which is preliminary data.</text>
</comment>
<gene>
    <name evidence="3" type="ORF">F3K02_22600</name>
</gene>
<dbReference type="GO" id="GO:0016747">
    <property type="term" value="F:acyltransferase activity, transferring groups other than amino-acyl groups"/>
    <property type="evidence" value="ECO:0007669"/>
    <property type="project" value="InterPro"/>
</dbReference>
<reference evidence="3 4" key="1">
    <citation type="submission" date="2019-09" db="EMBL/GenBank/DDBJ databases">
        <title>Hydrogenophaga aromatica sp. nov., isolated from a para-xylene-degrading enrichment culture.</title>
        <authorList>
            <person name="Tancsics A."/>
            <person name="Banerjee S."/>
        </authorList>
    </citation>
    <scope>NUCLEOTIDE SEQUENCE [LARGE SCALE GENOMIC DNA]</scope>
    <source>
        <strain evidence="3 4">D2P1</strain>
    </source>
</reference>
<evidence type="ECO:0000313" key="3">
    <source>
        <dbReference type="EMBL" id="NWF48022.1"/>
    </source>
</evidence>
<feature type="transmembrane region" description="Helical" evidence="1">
    <location>
        <begin position="319"/>
        <end position="340"/>
    </location>
</feature>
<protein>
    <submittedName>
        <fullName evidence="3">Acyltransferase family protein</fullName>
    </submittedName>
</protein>
<feature type="transmembrane region" description="Helical" evidence="1">
    <location>
        <begin position="140"/>
        <end position="157"/>
    </location>
</feature>
<dbReference type="PANTHER" id="PTHR37312">
    <property type="entry name" value="MEMBRANE-BOUND ACYLTRANSFERASE YKRP-RELATED"/>
    <property type="match status" value="1"/>
</dbReference>
<feature type="transmembrane region" description="Helical" evidence="1">
    <location>
        <begin position="164"/>
        <end position="182"/>
    </location>
</feature>